<dbReference type="eggNOG" id="COG1322">
    <property type="taxonomic scope" value="Bacteria"/>
</dbReference>
<name>H6SQX9_PARPM</name>
<dbReference type="PANTHER" id="PTHR30563">
    <property type="entry name" value="DNA RECOMBINATION PROTEIN RMUC"/>
    <property type="match status" value="1"/>
</dbReference>
<dbReference type="PATRIC" id="fig|1150469.3.peg.941"/>
<dbReference type="GO" id="GO:0006310">
    <property type="term" value="P:DNA recombination"/>
    <property type="evidence" value="ECO:0007669"/>
    <property type="project" value="UniProtKB-KW"/>
</dbReference>
<evidence type="ECO:0000256" key="3">
    <source>
        <dbReference type="ARBA" id="ARBA00021840"/>
    </source>
</evidence>
<keyword evidence="4" id="KW-0175">Coiled coil</keyword>
<dbReference type="STRING" id="1150469.RSPPHO_00818"/>
<dbReference type="Pfam" id="PF02646">
    <property type="entry name" value="RmuC"/>
    <property type="match status" value="1"/>
</dbReference>
<accession>H6SQX9</accession>
<evidence type="ECO:0000256" key="2">
    <source>
        <dbReference type="ARBA" id="ARBA00009840"/>
    </source>
</evidence>
<sequence length="354" mass="38787">MDLGMRVLTPEGVIALLVLTGALLAVIRLGLSLLRRARPEARAEALTERLLATQSELAGRVAQLSRGIDDRLDRLSRQMGDSLQYSTETTHATLGEMRERLATIDAAQRTLAELSGRMASLHDLLSNKQARGALGQVQMEDLVRDLLPPGTYRFQAPLSTGRIADCALLLPNPPGVICLDAKYPLEAYRALLNAETDGARAGARRGFAKDLLRHVHDIAERYIVPGETADQALMFLPAESVYAEVYAHHPAVVEEAFRRRVWIVSPTTLMATLTTVRAIVKDARLSETAERLRGEIQGLVGEARRLAERSERLGRHVEQTAGDVRALKATAEALVRRGEAIDRLQMGEEEAPGS</sequence>
<dbReference type="KEGG" id="rpm:RSPPHO_00818"/>
<evidence type="ECO:0000256" key="6">
    <source>
        <dbReference type="SAM" id="Phobius"/>
    </source>
</evidence>
<keyword evidence="6" id="KW-0472">Membrane</keyword>
<dbReference type="HOGENOM" id="CLU_020365_0_1_5"/>
<gene>
    <name evidence="7" type="ORF">RSPPHO_00818</name>
</gene>
<evidence type="ECO:0000256" key="4">
    <source>
        <dbReference type="ARBA" id="ARBA00023054"/>
    </source>
</evidence>
<keyword evidence="8" id="KW-1185">Reference proteome</keyword>
<evidence type="ECO:0000256" key="5">
    <source>
        <dbReference type="ARBA" id="ARBA00023172"/>
    </source>
</evidence>
<evidence type="ECO:0000313" key="7">
    <source>
        <dbReference type="EMBL" id="CCG07444.1"/>
    </source>
</evidence>
<evidence type="ECO:0000256" key="1">
    <source>
        <dbReference type="ARBA" id="ARBA00003416"/>
    </source>
</evidence>
<keyword evidence="5" id="KW-0233">DNA recombination</keyword>
<dbReference type="EMBL" id="HE663493">
    <property type="protein sequence ID" value="CCG07444.1"/>
    <property type="molecule type" value="Genomic_DNA"/>
</dbReference>
<dbReference type="InterPro" id="IPR003798">
    <property type="entry name" value="DNA_recombination_RmuC"/>
</dbReference>
<proteinExistence type="inferred from homology"/>
<comment type="function">
    <text evidence="1">Involved in DNA recombination.</text>
</comment>
<dbReference type="PANTHER" id="PTHR30563:SF0">
    <property type="entry name" value="DNA RECOMBINATION PROTEIN RMUC"/>
    <property type="match status" value="1"/>
</dbReference>
<evidence type="ECO:0000313" key="8">
    <source>
        <dbReference type="Proteomes" id="UP000033220"/>
    </source>
</evidence>
<keyword evidence="6" id="KW-1133">Transmembrane helix</keyword>
<dbReference type="Proteomes" id="UP000033220">
    <property type="component" value="Chromosome DSM 122"/>
</dbReference>
<keyword evidence="6" id="KW-0812">Transmembrane</keyword>
<dbReference type="AlphaFoldDB" id="H6SQX9"/>
<comment type="similarity">
    <text evidence="2">Belongs to the RmuC family.</text>
</comment>
<protein>
    <recommendedName>
        <fullName evidence="3">DNA recombination protein RmuC homolog</fullName>
    </recommendedName>
</protein>
<feature type="transmembrane region" description="Helical" evidence="6">
    <location>
        <begin position="12"/>
        <end position="34"/>
    </location>
</feature>
<organism evidence="7 8">
    <name type="scientific">Pararhodospirillum photometricum DSM 122</name>
    <dbReference type="NCBI Taxonomy" id="1150469"/>
    <lineage>
        <taxon>Bacteria</taxon>
        <taxon>Pseudomonadati</taxon>
        <taxon>Pseudomonadota</taxon>
        <taxon>Alphaproteobacteria</taxon>
        <taxon>Rhodospirillales</taxon>
        <taxon>Rhodospirillaceae</taxon>
        <taxon>Pararhodospirillum</taxon>
    </lineage>
</organism>
<reference evidence="7 8" key="1">
    <citation type="submission" date="2012-02" db="EMBL/GenBank/DDBJ databases">
        <title>Shotgun genome sequence of Phaeospirillum photometricum DSM 122.</title>
        <authorList>
            <person name="Duquesne K."/>
            <person name="Sturgis J."/>
        </authorList>
    </citation>
    <scope>NUCLEOTIDE SEQUENCE [LARGE SCALE GENOMIC DNA]</scope>
    <source>
        <strain evidence="8">DSM122</strain>
    </source>
</reference>